<accession>A0ACB8TDE0</accession>
<proteinExistence type="predicted"/>
<gene>
    <name evidence="1" type="ORF">BV25DRAFT_1820336</name>
</gene>
<evidence type="ECO:0000313" key="1">
    <source>
        <dbReference type="EMBL" id="KAI0066405.1"/>
    </source>
</evidence>
<sequence>MSSYVYIYILIFYTGPSGSYGRRISLVCNTLLCAVRTITVSIFLPSPDTSILTDRML</sequence>
<dbReference type="Proteomes" id="UP000814140">
    <property type="component" value="Unassembled WGS sequence"/>
</dbReference>
<protein>
    <submittedName>
        <fullName evidence="1">Uncharacterized protein</fullName>
    </submittedName>
</protein>
<comment type="caution">
    <text evidence="1">The sequence shown here is derived from an EMBL/GenBank/DDBJ whole genome shotgun (WGS) entry which is preliminary data.</text>
</comment>
<reference evidence="1" key="2">
    <citation type="journal article" date="2022" name="New Phytol.">
        <title>Evolutionary transition to the ectomycorrhizal habit in the genomes of a hyperdiverse lineage of mushroom-forming fungi.</title>
        <authorList>
            <person name="Looney B."/>
            <person name="Miyauchi S."/>
            <person name="Morin E."/>
            <person name="Drula E."/>
            <person name="Courty P.E."/>
            <person name="Kohler A."/>
            <person name="Kuo A."/>
            <person name="LaButti K."/>
            <person name="Pangilinan J."/>
            <person name="Lipzen A."/>
            <person name="Riley R."/>
            <person name="Andreopoulos W."/>
            <person name="He G."/>
            <person name="Johnson J."/>
            <person name="Nolan M."/>
            <person name="Tritt A."/>
            <person name="Barry K.W."/>
            <person name="Grigoriev I.V."/>
            <person name="Nagy L.G."/>
            <person name="Hibbett D."/>
            <person name="Henrissat B."/>
            <person name="Matheny P.B."/>
            <person name="Labbe J."/>
            <person name="Martin F.M."/>
        </authorList>
    </citation>
    <scope>NUCLEOTIDE SEQUENCE</scope>
    <source>
        <strain evidence="1">HHB10654</strain>
    </source>
</reference>
<organism evidence="1 2">
    <name type="scientific">Artomyces pyxidatus</name>
    <dbReference type="NCBI Taxonomy" id="48021"/>
    <lineage>
        <taxon>Eukaryota</taxon>
        <taxon>Fungi</taxon>
        <taxon>Dikarya</taxon>
        <taxon>Basidiomycota</taxon>
        <taxon>Agaricomycotina</taxon>
        <taxon>Agaricomycetes</taxon>
        <taxon>Russulales</taxon>
        <taxon>Auriscalpiaceae</taxon>
        <taxon>Artomyces</taxon>
    </lineage>
</organism>
<name>A0ACB8TDE0_9AGAM</name>
<keyword evidence="2" id="KW-1185">Reference proteome</keyword>
<evidence type="ECO:0000313" key="2">
    <source>
        <dbReference type="Proteomes" id="UP000814140"/>
    </source>
</evidence>
<reference evidence="1" key="1">
    <citation type="submission" date="2021-03" db="EMBL/GenBank/DDBJ databases">
        <authorList>
            <consortium name="DOE Joint Genome Institute"/>
            <person name="Ahrendt S."/>
            <person name="Looney B.P."/>
            <person name="Miyauchi S."/>
            <person name="Morin E."/>
            <person name="Drula E."/>
            <person name="Courty P.E."/>
            <person name="Chicoki N."/>
            <person name="Fauchery L."/>
            <person name="Kohler A."/>
            <person name="Kuo A."/>
            <person name="Labutti K."/>
            <person name="Pangilinan J."/>
            <person name="Lipzen A."/>
            <person name="Riley R."/>
            <person name="Andreopoulos W."/>
            <person name="He G."/>
            <person name="Johnson J."/>
            <person name="Barry K.W."/>
            <person name="Grigoriev I.V."/>
            <person name="Nagy L."/>
            <person name="Hibbett D."/>
            <person name="Henrissat B."/>
            <person name="Matheny P.B."/>
            <person name="Labbe J."/>
            <person name="Martin F."/>
        </authorList>
    </citation>
    <scope>NUCLEOTIDE SEQUENCE</scope>
    <source>
        <strain evidence="1">HHB10654</strain>
    </source>
</reference>
<dbReference type="EMBL" id="MU277192">
    <property type="protein sequence ID" value="KAI0066405.1"/>
    <property type="molecule type" value="Genomic_DNA"/>
</dbReference>